<evidence type="ECO:0000313" key="1">
    <source>
        <dbReference type="EMBL" id="KAJ8674624.1"/>
    </source>
</evidence>
<name>A0ACC2NU47_9HYME</name>
<organism evidence="1 2">
    <name type="scientific">Eretmocerus hayati</name>
    <dbReference type="NCBI Taxonomy" id="131215"/>
    <lineage>
        <taxon>Eukaryota</taxon>
        <taxon>Metazoa</taxon>
        <taxon>Ecdysozoa</taxon>
        <taxon>Arthropoda</taxon>
        <taxon>Hexapoda</taxon>
        <taxon>Insecta</taxon>
        <taxon>Pterygota</taxon>
        <taxon>Neoptera</taxon>
        <taxon>Endopterygota</taxon>
        <taxon>Hymenoptera</taxon>
        <taxon>Apocrita</taxon>
        <taxon>Proctotrupomorpha</taxon>
        <taxon>Chalcidoidea</taxon>
        <taxon>Aphelinidae</taxon>
        <taxon>Aphelininae</taxon>
        <taxon>Eretmocerus</taxon>
    </lineage>
</organism>
<proteinExistence type="predicted"/>
<evidence type="ECO:0000313" key="2">
    <source>
        <dbReference type="Proteomes" id="UP001239111"/>
    </source>
</evidence>
<dbReference type="Proteomes" id="UP001239111">
    <property type="component" value="Chromosome 2"/>
</dbReference>
<protein>
    <submittedName>
        <fullName evidence="1">Uncharacterized protein</fullName>
    </submittedName>
</protein>
<gene>
    <name evidence="1" type="ORF">QAD02_010410</name>
</gene>
<keyword evidence="2" id="KW-1185">Reference proteome</keyword>
<dbReference type="EMBL" id="CM056742">
    <property type="protein sequence ID" value="KAJ8674624.1"/>
    <property type="molecule type" value="Genomic_DNA"/>
</dbReference>
<sequence length="186" mass="20439">MYILETKKWDHEYWKCMKHGAPHIIIAVLITRTDIDGAAAAAQPFARADAAGPAQLQAQENQHVIVAEAAAALERHVAAASALLQQAQQHHAPEAAAAPGNRVEAVAGAPLIQAQNRPHPYHHHFRGPRAGRRVRARKRFQNFLVMMNTMADEFFGYHHARRPNRGGNNGRNGNAVAQHEAANNNN</sequence>
<comment type="caution">
    <text evidence="1">The sequence shown here is derived from an EMBL/GenBank/DDBJ whole genome shotgun (WGS) entry which is preliminary data.</text>
</comment>
<accession>A0ACC2NU47</accession>
<reference evidence="1" key="1">
    <citation type="submission" date="2023-04" db="EMBL/GenBank/DDBJ databases">
        <title>A chromosome-level genome assembly of the parasitoid wasp Eretmocerus hayati.</title>
        <authorList>
            <person name="Zhong Y."/>
            <person name="Liu S."/>
            <person name="Liu Y."/>
        </authorList>
    </citation>
    <scope>NUCLEOTIDE SEQUENCE</scope>
    <source>
        <strain evidence="1">ZJU_SS_LIU_2023</strain>
    </source>
</reference>